<name>A0A3M7QE72_BRAPC</name>
<evidence type="ECO:0000256" key="1">
    <source>
        <dbReference type="ARBA" id="ARBA00022483"/>
    </source>
</evidence>
<dbReference type="GO" id="GO:0006887">
    <property type="term" value="P:exocytosis"/>
    <property type="evidence" value="ECO:0007669"/>
    <property type="project" value="UniProtKB-KW"/>
</dbReference>
<dbReference type="InterPro" id="IPR052095">
    <property type="entry name" value="UNC-13_domain"/>
</dbReference>
<dbReference type="AlphaFoldDB" id="A0A3M7QE72"/>
<comment type="caution">
    <text evidence="2">The sequence shown here is derived from an EMBL/GenBank/DDBJ whole genome shotgun (WGS) entry which is preliminary data.</text>
</comment>
<evidence type="ECO:0000313" key="2">
    <source>
        <dbReference type="EMBL" id="RNA09727.1"/>
    </source>
</evidence>
<keyword evidence="1" id="KW-0268">Exocytosis</keyword>
<keyword evidence="3" id="KW-1185">Reference proteome</keyword>
<organism evidence="2 3">
    <name type="scientific">Brachionus plicatilis</name>
    <name type="common">Marine rotifer</name>
    <name type="synonym">Brachionus muelleri</name>
    <dbReference type="NCBI Taxonomy" id="10195"/>
    <lineage>
        <taxon>Eukaryota</taxon>
        <taxon>Metazoa</taxon>
        <taxon>Spiralia</taxon>
        <taxon>Gnathifera</taxon>
        <taxon>Rotifera</taxon>
        <taxon>Eurotatoria</taxon>
        <taxon>Monogononta</taxon>
        <taxon>Pseudotrocha</taxon>
        <taxon>Ploima</taxon>
        <taxon>Brachionidae</taxon>
        <taxon>Brachionus</taxon>
    </lineage>
</organism>
<protein>
    <submittedName>
        <fullName evidence="2">BAI1-associated 3-like</fullName>
    </submittedName>
</protein>
<dbReference type="PANTHER" id="PTHR45999">
    <property type="entry name" value="UNC-13-4A, ISOFORM B"/>
    <property type="match status" value="1"/>
</dbReference>
<accession>A0A3M7QE72</accession>
<evidence type="ECO:0000313" key="3">
    <source>
        <dbReference type="Proteomes" id="UP000276133"/>
    </source>
</evidence>
<sequence>MGSLSESLKESFKLLVKHCFKLISNLRETFPITENRLGLLKLESVLSQKELKFIHQILNKIFNSDAFKCCLPFQNSLIHELSSVIKNASTDWVDKNTTSFFRKSEDDNLKKLIELCYTVYLDLLTAQRFYDPIFKNEINIDYFTILYKKIDPTLINLVEKVMVEEFGEDIKKFPAQVLSKYGQSLMNSPDLKKENENSPTRGNLNSILNYVTITEQISINLFELYSLIYVIFRMKSCLADSDQLSLNILRFYELFYMPYKRWIDLIKKRVDNKIDKCFDSEKVSIVSTIRKDNFFSKQLLNM</sequence>
<dbReference type="Proteomes" id="UP000276133">
    <property type="component" value="Unassembled WGS sequence"/>
</dbReference>
<dbReference type="PANTHER" id="PTHR45999:SF4">
    <property type="entry name" value="UNC-13-4A, ISOFORM B"/>
    <property type="match status" value="1"/>
</dbReference>
<gene>
    <name evidence="2" type="ORF">BpHYR1_051809</name>
</gene>
<dbReference type="EMBL" id="REGN01006377">
    <property type="protein sequence ID" value="RNA09727.1"/>
    <property type="molecule type" value="Genomic_DNA"/>
</dbReference>
<proteinExistence type="predicted"/>
<reference evidence="2 3" key="1">
    <citation type="journal article" date="2018" name="Sci. Rep.">
        <title>Genomic signatures of local adaptation to the degree of environmental predictability in rotifers.</title>
        <authorList>
            <person name="Franch-Gras L."/>
            <person name="Hahn C."/>
            <person name="Garcia-Roger E.M."/>
            <person name="Carmona M.J."/>
            <person name="Serra M."/>
            <person name="Gomez A."/>
        </authorList>
    </citation>
    <scope>NUCLEOTIDE SEQUENCE [LARGE SCALE GENOMIC DNA]</scope>
    <source>
        <strain evidence="2">HYR1</strain>
    </source>
</reference>
<dbReference type="GO" id="GO:0099503">
    <property type="term" value="C:secretory vesicle"/>
    <property type="evidence" value="ECO:0007669"/>
    <property type="project" value="TreeGrafter"/>
</dbReference>